<evidence type="ECO:0000313" key="1">
    <source>
        <dbReference type="EMBL" id="MCB8606624.1"/>
    </source>
</evidence>
<dbReference type="AlphaFoldDB" id="A0AB35HCN3"/>
<gene>
    <name evidence="1" type="ORF">LJD63_10215</name>
</gene>
<comment type="caution">
    <text evidence="1">The sequence shown here is derived from an EMBL/GenBank/DDBJ whole genome shotgun (WGS) entry which is preliminary data.</text>
</comment>
<organism evidence="1 2">
    <name type="scientific">Veillonella nakazawae</name>
    <dbReference type="NCBI Taxonomy" id="2682456"/>
    <lineage>
        <taxon>Bacteria</taxon>
        <taxon>Bacillati</taxon>
        <taxon>Bacillota</taxon>
        <taxon>Negativicutes</taxon>
        <taxon>Veillonellales</taxon>
        <taxon>Veillonellaceae</taxon>
        <taxon>Veillonella</taxon>
    </lineage>
</organism>
<reference evidence="1" key="1">
    <citation type="submission" date="2021-10" db="EMBL/GenBank/DDBJ databases">
        <title>Collection of gut derived symbiotic bacterial strains cultured from healthy donors.</title>
        <authorList>
            <person name="Lin H."/>
            <person name="Littmann E."/>
            <person name="Kohout C."/>
            <person name="Pamer E.G."/>
        </authorList>
    </citation>
    <scope>NUCLEOTIDE SEQUENCE</scope>
    <source>
        <strain evidence="1">DFI.4.35</strain>
    </source>
</reference>
<dbReference type="EMBL" id="JAJDLA010000153">
    <property type="protein sequence ID" value="MCB8606624.1"/>
    <property type="molecule type" value="Genomic_DNA"/>
</dbReference>
<dbReference type="Proteomes" id="UP001198010">
    <property type="component" value="Unassembled WGS sequence"/>
</dbReference>
<protein>
    <submittedName>
        <fullName evidence="1">Uncharacterized protein</fullName>
    </submittedName>
</protein>
<name>A0AB35HCN3_9FIRM</name>
<accession>A0AB35HCN3</accession>
<evidence type="ECO:0000313" key="2">
    <source>
        <dbReference type="Proteomes" id="UP001198010"/>
    </source>
</evidence>
<feature type="non-terminal residue" evidence="1">
    <location>
        <position position="1"/>
    </location>
</feature>
<proteinExistence type="predicted"/>
<dbReference type="RefSeq" id="WP_227283896.1">
    <property type="nucleotide sequence ID" value="NZ_JAJDLA010000153.1"/>
</dbReference>
<sequence>EIGDFSARSLARGNLDSSRSYIEKTKAFPGSVRVDAVQTYTLMPTPAFAVPGMPVMPTL</sequence>